<comment type="similarity">
    <text evidence="7 9">Belongs to the MPDU1 (TC 2.A.43.3) family.</text>
</comment>
<keyword evidence="5 9" id="KW-1133">Transmembrane helix</keyword>
<comment type="subcellular location">
    <subcellularLocation>
        <location evidence="1 9">Membrane</location>
        <topology evidence="1 9">Multi-pass membrane protein</topology>
    </subcellularLocation>
</comment>
<dbReference type="Pfam" id="PF04193">
    <property type="entry name" value="PQ-loop"/>
    <property type="match status" value="2"/>
</dbReference>
<keyword evidence="3 9" id="KW-0812">Transmembrane</keyword>
<feature type="transmembrane region" description="Helical" evidence="10">
    <location>
        <begin position="180"/>
        <end position="200"/>
    </location>
</feature>
<evidence type="ECO:0000256" key="1">
    <source>
        <dbReference type="ARBA" id="ARBA00004141"/>
    </source>
</evidence>
<protein>
    <recommendedName>
        <fullName evidence="8 9">Mannose-P-dolichol utilization defect 1 protein homolog</fullName>
    </recommendedName>
</protein>
<dbReference type="FunFam" id="1.20.1280.290:FF:000006">
    <property type="entry name" value="mannose-P-dolichol utilization defect 1 protein"/>
    <property type="match status" value="1"/>
</dbReference>
<reference evidence="11" key="1">
    <citation type="submission" date="2012-12" db="EMBL/GenBank/DDBJ databases">
        <title>Identification and characterization of a phenylalanine ammonia-lyase gene family in Isatis indigotica Fort.</title>
        <authorList>
            <person name="Liu Q."/>
            <person name="Chen J."/>
            <person name="Zhou X."/>
            <person name="Di P."/>
            <person name="Xiao Y."/>
            <person name="Xuan H."/>
            <person name="Zhang L."/>
            <person name="Chen W."/>
        </authorList>
    </citation>
    <scope>NUCLEOTIDE SEQUENCE</scope>
    <source>
        <tissue evidence="11">Salivary gland</tissue>
    </source>
</reference>
<organism evidence="11">
    <name type="scientific">Ixodes ricinus</name>
    <name type="common">Common tick</name>
    <name type="synonym">Acarus ricinus</name>
    <dbReference type="NCBI Taxonomy" id="34613"/>
    <lineage>
        <taxon>Eukaryota</taxon>
        <taxon>Metazoa</taxon>
        <taxon>Ecdysozoa</taxon>
        <taxon>Arthropoda</taxon>
        <taxon>Chelicerata</taxon>
        <taxon>Arachnida</taxon>
        <taxon>Acari</taxon>
        <taxon>Parasitiformes</taxon>
        <taxon>Ixodida</taxon>
        <taxon>Ixodoidea</taxon>
        <taxon>Ixodidae</taxon>
        <taxon>Ixodinae</taxon>
        <taxon>Ixodes</taxon>
    </lineage>
</organism>
<dbReference type="PANTHER" id="PTHR12226">
    <property type="entry name" value="MANNOSE-P-DOLICHOL UTILIZATION DEFECT 1 LEC35 -RELATED"/>
    <property type="match status" value="1"/>
</dbReference>
<dbReference type="InterPro" id="IPR016817">
    <property type="entry name" value="MannP-dilichol_defect-1"/>
</dbReference>
<reference evidence="12" key="2">
    <citation type="submission" date="2019-12" db="EMBL/GenBank/DDBJ databases">
        <title>An insight into the sialome of adult female Ixodes ricinus ticks feeding for 6 days.</title>
        <authorList>
            <person name="Perner J."/>
            <person name="Ribeiro J.M.C."/>
        </authorList>
    </citation>
    <scope>NUCLEOTIDE SEQUENCE</scope>
    <source>
        <strain evidence="12">Semi-engorged</strain>
        <tissue evidence="12">Salivary glands</tissue>
    </source>
</reference>
<dbReference type="PANTHER" id="PTHR12226:SF2">
    <property type="entry name" value="MANNOSE-P-DOLICHOL UTILIZATION DEFECT 1 PROTEIN"/>
    <property type="match status" value="1"/>
</dbReference>
<dbReference type="AlphaFoldDB" id="A0A0K8RFT7"/>
<accession>A0A0K8RFT7</accession>
<dbReference type="SMART" id="SM00679">
    <property type="entry name" value="CTNS"/>
    <property type="match status" value="2"/>
</dbReference>
<evidence type="ECO:0000256" key="7">
    <source>
        <dbReference type="ARBA" id="ARBA00038475"/>
    </source>
</evidence>
<keyword evidence="6 9" id="KW-0472">Membrane</keyword>
<evidence type="ECO:0000256" key="5">
    <source>
        <dbReference type="ARBA" id="ARBA00022989"/>
    </source>
</evidence>
<evidence type="ECO:0000256" key="6">
    <source>
        <dbReference type="ARBA" id="ARBA00023136"/>
    </source>
</evidence>
<evidence type="ECO:0000256" key="9">
    <source>
        <dbReference type="PIRNR" id="PIRNR023381"/>
    </source>
</evidence>
<dbReference type="GO" id="GO:0016020">
    <property type="term" value="C:membrane"/>
    <property type="evidence" value="ECO:0007669"/>
    <property type="project" value="UniProtKB-SubCell"/>
</dbReference>
<evidence type="ECO:0000256" key="8">
    <source>
        <dbReference type="ARBA" id="ARBA00067517"/>
    </source>
</evidence>
<sequence length="242" mass="26357">MTETIKRLLETFFPGKCFEDVLIRQNFTNLECLKIAVSKCLGYGIIVGSTLVKVPQIVKIVQAQSAEGISVTSVLLELIGVTASTAYSYAQRYPFSAWGEGLFLLLETALIAALVLRFRGQSGRAAAFTLSYAALLTLLLSKLVPVSVLWAAQLASVPVIISGKMMQVWSNHRNGHTGQLSAITTGLLFFGALARIFTSVTETGDALMVGTFMIAAAANFCIFAQVLYYWDVTNKRVQDKKK</sequence>
<keyword evidence="4" id="KW-0677">Repeat</keyword>
<evidence type="ECO:0000313" key="12">
    <source>
        <dbReference type="EMBL" id="MXU97039.1"/>
    </source>
</evidence>
<name>A0A0K8RFT7_IXORI</name>
<dbReference type="PIRSF" id="PIRSF023381">
    <property type="entry name" value="MannP-dilichol_defect-1p"/>
    <property type="match status" value="1"/>
</dbReference>
<evidence type="ECO:0000256" key="2">
    <source>
        <dbReference type="ARBA" id="ARBA00022448"/>
    </source>
</evidence>
<proteinExistence type="evidence at transcript level"/>
<feature type="transmembrane region" description="Helical" evidence="10">
    <location>
        <begin position="125"/>
        <end position="144"/>
    </location>
</feature>
<evidence type="ECO:0000256" key="10">
    <source>
        <dbReference type="SAM" id="Phobius"/>
    </source>
</evidence>
<evidence type="ECO:0000256" key="4">
    <source>
        <dbReference type="ARBA" id="ARBA00022737"/>
    </source>
</evidence>
<dbReference type="EMBL" id="GIFC01014956">
    <property type="protein sequence ID" value="MXU97039.1"/>
    <property type="molecule type" value="Transcribed_RNA"/>
</dbReference>
<dbReference type="EMBL" id="GADI01003862">
    <property type="protein sequence ID" value="JAA69946.1"/>
    <property type="molecule type" value="mRNA"/>
</dbReference>
<evidence type="ECO:0000256" key="3">
    <source>
        <dbReference type="ARBA" id="ARBA00022692"/>
    </source>
</evidence>
<keyword evidence="2" id="KW-0813">Transport</keyword>
<evidence type="ECO:0000313" key="11">
    <source>
        <dbReference type="EMBL" id="JAA69946.1"/>
    </source>
</evidence>
<dbReference type="InterPro" id="IPR006603">
    <property type="entry name" value="PQ-loop_rpt"/>
</dbReference>
<dbReference type="Gene3D" id="1.20.1280.290">
    <property type="match status" value="1"/>
</dbReference>
<feature type="transmembrane region" description="Helical" evidence="10">
    <location>
        <begin position="95"/>
        <end position="118"/>
    </location>
</feature>
<feature type="transmembrane region" description="Helical" evidence="10">
    <location>
        <begin position="206"/>
        <end position="230"/>
    </location>
</feature>